<dbReference type="EMBL" id="JAPHNI010000032">
    <property type="protein sequence ID" value="KAJ8118031.1"/>
    <property type="molecule type" value="Genomic_DNA"/>
</dbReference>
<gene>
    <name evidence="1" type="ORF">OPT61_g918</name>
</gene>
<comment type="caution">
    <text evidence="1">The sequence shown here is derived from an EMBL/GenBank/DDBJ whole genome shotgun (WGS) entry which is preliminary data.</text>
</comment>
<accession>A0ACC2IS79</accession>
<sequence>MEGTVAVREKGTLKCRYASCRTTIYEGNPSAAERRVLQAPKPTHARKNTKTKTTQAVRNATPNQTQNQAPWYMQQITNEISFFESKKKVRRLRHLEGVDGGVQERDFRGEGEPAAWEAAVDTFIYIPTLLLPLAKTTPFTGVAGTLLEARLWRVRRFSVRGEGVEKVHGVGAAPAQEPV</sequence>
<evidence type="ECO:0000313" key="2">
    <source>
        <dbReference type="Proteomes" id="UP001153331"/>
    </source>
</evidence>
<evidence type="ECO:0000313" key="1">
    <source>
        <dbReference type="EMBL" id="KAJ8118031.1"/>
    </source>
</evidence>
<protein>
    <submittedName>
        <fullName evidence="1">Uncharacterized protein</fullName>
    </submittedName>
</protein>
<reference evidence="1" key="1">
    <citation type="submission" date="2022-11" db="EMBL/GenBank/DDBJ databases">
        <title>Genome Sequence of Boeremia exigua.</title>
        <authorList>
            <person name="Buettner E."/>
        </authorList>
    </citation>
    <scope>NUCLEOTIDE SEQUENCE</scope>
    <source>
        <strain evidence="1">CU02</strain>
    </source>
</reference>
<organism evidence="1 2">
    <name type="scientific">Boeremia exigua</name>
    <dbReference type="NCBI Taxonomy" id="749465"/>
    <lineage>
        <taxon>Eukaryota</taxon>
        <taxon>Fungi</taxon>
        <taxon>Dikarya</taxon>
        <taxon>Ascomycota</taxon>
        <taxon>Pezizomycotina</taxon>
        <taxon>Dothideomycetes</taxon>
        <taxon>Pleosporomycetidae</taxon>
        <taxon>Pleosporales</taxon>
        <taxon>Pleosporineae</taxon>
        <taxon>Didymellaceae</taxon>
        <taxon>Boeremia</taxon>
    </lineage>
</organism>
<name>A0ACC2IS79_9PLEO</name>
<proteinExistence type="predicted"/>
<keyword evidence="2" id="KW-1185">Reference proteome</keyword>
<dbReference type="Proteomes" id="UP001153331">
    <property type="component" value="Unassembled WGS sequence"/>
</dbReference>